<sequence>MRFKKIVALAACAIVATSSLLTGCGKSADAGGKDGGVTTLTWYSIGGEPKDLKMVQDKANEYLGEKIGVNLDMKFVDFGDYNQKMSVIINSGEDYDLAFTCSWAGDYLGNARKGAFLELDQYLDTVGKDMKSEIDQRFWDGAKVDGKTYAIPNQKEIGVAPMWVFTKEYVDKYKIPYKDLHTLEDLEPWLKLIKEKEPGVTPLYITKGFSFTTFFDQLVDPVGIDLNDKDLKIQNMFETKEMKKALETLRKYYKAGYINSDAATAQDDKAVKRFVTKADGQPYAENIWSKDLKYPVVASPITDTWITNGSTTGSMIAVSKNSKNPEKAVEFLNLLNTDEYLRNLLNYGIEGTHYKKTGDNKIELINPEDKRYDVPYFAMGNLFKTYIVGEEPADKWKEFETFNDAAKISPALGFKFDSSKVSTEIAAINNVLEEFKATLYSGSVDVDEYLGKLNTKLKEQGIDKVITEMQTQMDEWKKENNK</sequence>
<dbReference type="EMBL" id="CP006905">
    <property type="protein sequence ID" value="AIY82864.1"/>
    <property type="molecule type" value="Genomic_DNA"/>
</dbReference>
<dbReference type="STRING" id="1561.NPD11_2298"/>
<evidence type="ECO:0000313" key="4">
    <source>
        <dbReference type="Proteomes" id="UP000030635"/>
    </source>
</evidence>
<evidence type="ECO:0000259" key="2">
    <source>
        <dbReference type="Pfam" id="PF12010"/>
    </source>
</evidence>
<dbReference type="InterPro" id="IPR006059">
    <property type="entry name" value="SBP"/>
</dbReference>
<feature type="signal peptide" evidence="1">
    <location>
        <begin position="1"/>
        <end position="23"/>
    </location>
</feature>
<dbReference type="InterPro" id="IPR050490">
    <property type="entry name" value="Bact_solute-bd_prot1"/>
</dbReference>
<evidence type="ECO:0000256" key="1">
    <source>
        <dbReference type="SAM" id="SignalP"/>
    </source>
</evidence>
<dbReference type="SUPFAM" id="SSF53850">
    <property type="entry name" value="Periplasmic binding protein-like II"/>
    <property type="match status" value="1"/>
</dbReference>
<reference evidence="3 4" key="1">
    <citation type="journal article" date="2015" name="Infect. Genet. Evol.">
        <title>Genomic sequences of six botulinum neurotoxin-producing strains representing three clostridial species illustrate the mobility and diversity of botulinum neurotoxin genes.</title>
        <authorList>
            <person name="Smith T.J."/>
            <person name="Hill K.K."/>
            <person name="Xie G."/>
            <person name="Foley B.T."/>
            <person name="Williamson C.H."/>
            <person name="Foster J.T."/>
            <person name="Johnson S.L."/>
            <person name="Chertkov O."/>
            <person name="Teshima H."/>
            <person name="Gibbons H.S."/>
            <person name="Johnsky L.A."/>
            <person name="Karavis M.A."/>
            <person name="Smith L.A."/>
        </authorList>
    </citation>
    <scope>NUCLEOTIDE SEQUENCE [LARGE SCALE GENOMIC DNA]</scope>
    <source>
        <strain evidence="3 4">Sullivan</strain>
    </source>
</reference>
<evidence type="ECO:0000313" key="3">
    <source>
        <dbReference type="EMBL" id="AIY82864.1"/>
    </source>
</evidence>
<keyword evidence="1" id="KW-0732">Signal</keyword>
<organism evidence="3 4">
    <name type="scientific">Clostridium baratii str. Sullivan</name>
    <dbReference type="NCBI Taxonomy" id="1415775"/>
    <lineage>
        <taxon>Bacteria</taxon>
        <taxon>Bacillati</taxon>
        <taxon>Bacillota</taxon>
        <taxon>Clostridia</taxon>
        <taxon>Eubacteriales</taxon>
        <taxon>Clostridiaceae</taxon>
        <taxon>Clostridium</taxon>
    </lineage>
</organism>
<dbReference type="RefSeq" id="WP_039311679.1">
    <property type="nucleotide sequence ID" value="NZ_CP006905.1"/>
</dbReference>
<dbReference type="OrthoDB" id="2636783at2"/>
<proteinExistence type="predicted"/>
<name>A0A0A7FTB9_9CLOT</name>
<dbReference type="AlphaFoldDB" id="A0A0A7FTB9"/>
<dbReference type="eggNOG" id="COG1653">
    <property type="taxonomic scope" value="Bacteria"/>
</dbReference>
<gene>
    <name evidence="3" type="ORF">U729_708</name>
</gene>
<feature type="domain" description="DUF3502" evidence="2">
    <location>
        <begin position="410"/>
        <end position="478"/>
    </location>
</feature>
<dbReference type="Proteomes" id="UP000030635">
    <property type="component" value="Chromosome"/>
</dbReference>
<dbReference type="Pfam" id="PF01547">
    <property type="entry name" value="SBP_bac_1"/>
    <property type="match status" value="1"/>
</dbReference>
<protein>
    <submittedName>
        <fullName evidence="3">Bacterial extracellular solute-binding family protein</fullName>
    </submittedName>
</protein>
<dbReference type="Gene3D" id="3.40.190.10">
    <property type="entry name" value="Periplasmic binding protein-like II"/>
    <property type="match status" value="1"/>
</dbReference>
<feature type="chain" id="PRO_5038640559" evidence="1">
    <location>
        <begin position="24"/>
        <end position="482"/>
    </location>
</feature>
<dbReference type="Pfam" id="PF12010">
    <property type="entry name" value="DUF3502"/>
    <property type="match status" value="1"/>
</dbReference>
<dbReference type="InterPro" id="IPR022627">
    <property type="entry name" value="DUF3502"/>
</dbReference>
<dbReference type="PROSITE" id="PS51257">
    <property type="entry name" value="PROKAR_LIPOPROTEIN"/>
    <property type="match status" value="1"/>
</dbReference>
<dbReference type="PANTHER" id="PTHR43649:SF17">
    <property type="entry name" value="ABC TRANSPORTER SOLUTE BINDING PROTEIN-SUGAR TRANSPORT"/>
    <property type="match status" value="1"/>
</dbReference>
<dbReference type="PANTHER" id="PTHR43649">
    <property type="entry name" value="ARABINOSE-BINDING PROTEIN-RELATED"/>
    <property type="match status" value="1"/>
</dbReference>
<accession>A0A0A7FTB9</accession>
<dbReference type="HOGENOM" id="CLU_037301_1_0_9"/>
<keyword evidence="4" id="KW-1185">Reference proteome</keyword>
<dbReference type="KEGG" id="cbv:U729_708"/>